<feature type="region of interest" description="Disordered" evidence="1">
    <location>
        <begin position="36"/>
        <end position="96"/>
    </location>
</feature>
<sequence>MLEALIRNLQRVNADVDAVALADALWLCGLMTTDGTDGSSPATAQRPALPAAVRDVGTPSPEGRREATNANPLEQERDVFDSPGTPGSRRALVGSAGRGPALPGALTVARALRPLKRPFPYGSEAALDTEATVRAYVETLDLTPVLAPLPERWFHLDLLVDQSASMQVWQDMVRELLALFQQLGAFRTVRWWGLDARTDVPVLYDSSGDSVRPDRLRDPHSRRLLVVFSDCIADGWHLPQAWQTLRSWAQSTATVLFNPLPPRLWPHTGLNGAIVPLTPTEPGTRAADLGYTVPGTLRMLSDMSLGQPGGWVPCPVTCISAASLDAWARTLMATDTGGCDGVLIPPSGRLTVPADDAHDGFEPVTDGPRPDSFPQASRAAQQLVHTFHHIASAPARRLAVLCSPQTELSLPLMRAVQETMEPDTGVTELAELVVSGLFEHVPGSEPAELRLRFRPGVREVLHESLAAEDAWQVRLSLARFTERNTARQPHPIAVAAEHGKIRVPDTLAPFTTLSERTLQRPDTASPADGQSREDRRTTLHEVFAGRYELIDPIGRGAVGAVWRAWDHRRRCYVAAKVLPQPDAHLLLRFVREQALRIDHPHVLAPTSWAVDDDQVLFTMELVTGGSLAHLVGDYGPLPPAFVCTLLDQLLSGLAAVHAKDVVHRDIKPANILLDATGTTRPHLYLSGFGVAMRLGEPRLTETNYMLSTSGYFAPEQMLGDEPDFPADLFAVGMVALYLLEGAKPDARALIEYFADKGMPGPPKGIPEPLWQVVATLLQPDPNARFRTATGARKALASATELLPEPGPDDELVEVFDQLRPLPDGFGPNGPFYR</sequence>
<accession>A0ABD5JMP3</accession>
<feature type="domain" description="Protein kinase" evidence="2">
    <location>
        <begin position="547"/>
        <end position="802"/>
    </location>
</feature>
<dbReference type="InterPro" id="IPR047738">
    <property type="entry name" value="SAV_2336-like_N"/>
</dbReference>
<evidence type="ECO:0000259" key="2">
    <source>
        <dbReference type="PROSITE" id="PS50011"/>
    </source>
</evidence>
<dbReference type="PANTHER" id="PTHR24361">
    <property type="entry name" value="MITOGEN-ACTIVATED KINASE KINASE KINASE"/>
    <property type="match status" value="1"/>
</dbReference>
<dbReference type="EC" id="2.7.11.1" evidence="3"/>
<evidence type="ECO:0000256" key="1">
    <source>
        <dbReference type="SAM" id="MobiDB-lite"/>
    </source>
</evidence>
<reference evidence="3 4" key="1">
    <citation type="submission" date="2023-11" db="EMBL/GenBank/DDBJ databases">
        <title>30 novel species of actinomycetes from the DSMZ collection.</title>
        <authorList>
            <person name="Nouioui I."/>
        </authorList>
    </citation>
    <scope>NUCLEOTIDE SEQUENCE [LARGE SCALE GENOMIC DNA]</scope>
    <source>
        <strain evidence="3 4">DSM 41602</strain>
    </source>
</reference>
<dbReference type="AlphaFoldDB" id="A0ABD5JMP3"/>
<dbReference type="Proteomes" id="UP001354649">
    <property type="component" value="Unassembled WGS sequence"/>
</dbReference>
<keyword evidence="3" id="KW-0808">Transferase</keyword>
<keyword evidence="3" id="KW-0418">Kinase</keyword>
<name>A0ABD5JMP3_9ACTN</name>
<dbReference type="SUPFAM" id="SSF56112">
    <property type="entry name" value="Protein kinase-like (PK-like)"/>
    <property type="match status" value="1"/>
</dbReference>
<dbReference type="InterPro" id="IPR000719">
    <property type="entry name" value="Prot_kinase_dom"/>
</dbReference>
<dbReference type="InterPro" id="IPR008271">
    <property type="entry name" value="Ser/Thr_kinase_AS"/>
</dbReference>
<dbReference type="Pfam" id="PF00069">
    <property type="entry name" value="Pkinase"/>
    <property type="match status" value="1"/>
</dbReference>
<evidence type="ECO:0000313" key="4">
    <source>
        <dbReference type="Proteomes" id="UP001354649"/>
    </source>
</evidence>
<dbReference type="PROSITE" id="PS00108">
    <property type="entry name" value="PROTEIN_KINASE_ST"/>
    <property type="match status" value="1"/>
</dbReference>
<dbReference type="Gene3D" id="1.10.510.10">
    <property type="entry name" value="Transferase(Phosphotransferase) domain 1"/>
    <property type="match status" value="1"/>
</dbReference>
<dbReference type="Gene3D" id="3.30.200.20">
    <property type="entry name" value="Phosphorylase Kinase, domain 1"/>
    <property type="match status" value="1"/>
</dbReference>
<evidence type="ECO:0000313" key="3">
    <source>
        <dbReference type="EMBL" id="MEE4589144.1"/>
    </source>
</evidence>
<organism evidence="3 4">
    <name type="scientific">Streptomyces antimycoticus</name>
    <dbReference type="NCBI Taxonomy" id="68175"/>
    <lineage>
        <taxon>Bacteria</taxon>
        <taxon>Bacillati</taxon>
        <taxon>Actinomycetota</taxon>
        <taxon>Actinomycetes</taxon>
        <taxon>Kitasatosporales</taxon>
        <taxon>Streptomycetaceae</taxon>
        <taxon>Streptomyces</taxon>
        <taxon>Streptomyces violaceusniger group</taxon>
    </lineage>
</organism>
<dbReference type="CDD" id="cd14014">
    <property type="entry name" value="STKc_PknB_like"/>
    <property type="match status" value="1"/>
</dbReference>
<dbReference type="InterPro" id="IPR053235">
    <property type="entry name" value="Ser_Thr_kinase"/>
</dbReference>
<dbReference type="SMART" id="SM00220">
    <property type="entry name" value="S_TKc"/>
    <property type="match status" value="1"/>
</dbReference>
<dbReference type="GO" id="GO:0004674">
    <property type="term" value="F:protein serine/threonine kinase activity"/>
    <property type="evidence" value="ECO:0007669"/>
    <property type="project" value="UniProtKB-EC"/>
</dbReference>
<comment type="caution">
    <text evidence="3">The sequence shown here is derived from an EMBL/GenBank/DDBJ whole genome shotgun (WGS) entry which is preliminary data.</text>
</comment>
<dbReference type="InterPro" id="IPR011009">
    <property type="entry name" value="Kinase-like_dom_sf"/>
</dbReference>
<gene>
    <name evidence="3" type="ORF">V2K49_39970</name>
</gene>
<protein>
    <submittedName>
        <fullName evidence="3">Serine/threonine-protein kinase</fullName>
        <ecNumber evidence="3">2.7.11.1</ecNumber>
    </submittedName>
</protein>
<feature type="compositionally biased region" description="Polar residues" evidence="1">
    <location>
        <begin position="513"/>
        <end position="522"/>
    </location>
</feature>
<dbReference type="EMBL" id="JAZBJQ010000043">
    <property type="protein sequence ID" value="MEE4589144.1"/>
    <property type="molecule type" value="Genomic_DNA"/>
</dbReference>
<dbReference type="PROSITE" id="PS50011">
    <property type="entry name" value="PROTEIN_KINASE_DOM"/>
    <property type="match status" value="1"/>
</dbReference>
<proteinExistence type="predicted"/>
<dbReference type="NCBIfam" id="NF041121">
    <property type="entry name" value="SAV_2336_NTERM"/>
    <property type="match status" value="1"/>
</dbReference>
<feature type="region of interest" description="Disordered" evidence="1">
    <location>
        <begin position="513"/>
        <end position="535"/>
    </location>
</feature>